<evidence type="ECO:0000256" key="12">
    <source>
        <dbReference type="ARBA" id="ARBA00023136"/>
    </source>
</evidence>
<evidence type="ECO:0000256" key="10">
    <source>
        <dbReference type="ARBA" id="ARBA00022989"/>
    </source>
</evidence>
<dbReference type="SUPFAM" id="SSF81345">
    <property type="entry name" value="ABC transporter involved in vitamin B12 uptake, BtuC"/>
    <property type="match status" value="1"/>
</dbReference>
<dbReference type="PANTHER" id="PTHR30477:SF23">
    <property type="entry name" value="HIGH-AFFINITY ZINC UPTAKE SYSTEM MEMBRANE PROTEIN ZNUB"/>
    <property type="match status" value="1"/>
</dbReference>
<comment type="similarity">
    <text evidence="3 14">Belongs to the ABC-3 integral membrane protein family.</text>
</comment>
<feature type="transmembrane region" description="Helical" evidence="15">
    <location>
        <begin position="176"/>
        <end position="209"/>
    </location>
</feature>
<keyword evidence="12 15" id="KW-0472">Membrane</keyword>
<evidence type="ECO:0000313" key="17">
    <source>
        <dbReference type="Proteomes" id="UP000218332"/>
    </source>
</evidence>
<evidence type="ECO:0000256" key="4">
    <source>
        <dbReference type="ARBA" id="ARBA00022448"/>
    </source>
</evidence>
<protein>
    <recommendedName>
        <fullName evidence="13">High-affinity zinc uptake system membrane protein ZnuB</fullName>
    </recommendedName>
</protein>
<keyword evidence="17" id="KW-1185">Reference proteome</keyword>
<evidence type="ECO:0000313" key="16">
    <source>
        <dbReference type="EMBL" id="PAV25320.1"/>
    </source>
</evidence>
<keyword evidence="9" id="KW-0864">Zinc transport</keyword>
<gene>
    <name evidence="16" type="ORF">CF392_11605</name>
</gene>
<comment type="function">
    <text evidence="1">Involved in the high-affinity zinc uptake transport system.</text>
</comment>
<evidence type="ECO:0000256" key="15">
    <source>
        <dbReference type="SAM" id="Phobius"/>
    </source>
</evidence>
<evidence type="ECO:0000256" key="2">
    <source>
        <dbReference type="ARBA" id="ARBA00004429"/>
    </source>
</evidence>
<keyword evidence="8" id="KW-0862">Zinc</keyword>
<dbReference type="Gene3D" id="1.10.3470.10">
    <property type="entry name" value="ABC transporter involved in vitamin B12 uptake, BtuC"/>
    <property type="match status" value="1"/>
</dbReference>
<dbReference type="CDD" id="cd06550">
    <property type="entry name" value="TM_ABC_iron-siderophores_like"/>
    <property type="match status" value="1"/>
</dbReference>
<sequence>MPMLFDAILNDFFWRALLGGLGVVLVAGPLGCFMVWRRMAYFGATLSHSALLGVALGTLFQIQLNLSIAVVSILISIVLMGLTRIQSLATDTLLGILAHSALAIGLITLAFMPDVRVDLTAYLFGDLLAMTREDLLWIYGGAAIVLALLAWLWRGLLMSTVHEELARVEGLPVERLRLALMLMFSLVIAVAMKIVGVLLITALLIIPAATARRLAKTPEQMVGLAVVAGMLSVGGGLSMSWNLDSPAGPSIVVAAFLLFLLTYGLAIPRRQS</sequence>
<evidence type="ECO:0000256" key="1">
    <source>
        <dbReference type="ARBA" id="ARBA00002313"/>
    </source>
</evidence>
<evidence type="ECO:0000256" key="3">
    <source>
        <dbReference type="ARBA" id="ARBA00008034"/>
    </source>
</evidence>
<proteinExistence type="inferred from homology"/>
<feature type="transmembrane region" description="Helical" evidence="15">
    <location>
        <begin position="247"/>
        <end position="266"/>
    </location>
</feature>
<keyword evidence="6" id="KW-0997">Cell inner membrane</keyword>
<feature type="transmembrane region" description="Helical" evidence="15">
    <location>
        <begin position="12"/>
        <end position="36"/>
    </location>
</feature>
<evidence type="ECO:0000256" key="13">
    <source>
        <dbReference type="ARBA" id="ARBA00040080"/>
    </source>
</evidence>
<evidence type="ECO:0000256" key="8">
    <source>
        <dbReference type="ARBA" id="ARBA00022833"/>
    </source>
</evidence>
<dbReference type="Proteomes" id="UP000218332">
    <property type="component" value="Unassembled WGS sequence"/>
</dbReference>
<feature type="transmembrane region" description="Helical" evidence="15">
    <location>
        <begin position="221"/>
        <end position="241"/>
    </location>
</feature>
<dbReference type="FunFam" id="1.10.3470.10:FF:000002">
    <property type="entry name" value="Zinc ABC transporter permease subunit ZnuB"/>
    <property type="match status" value="1"/>
</dbReference>
<feature type="transmembrane region" description="Helical" evidence="15">
    <location>
        <begin position="136"/>
        <end position="156"/>
    </location>
</feature>
<keyword evidence="11" id="KW-0406">Ion transport</keyword>
<dbReference type="InterPro" id="IPR037294">
    <property type="entry name" value="ABC_BtuC-like"/>
</dbReference>
<comment type="subcellular location">
    <subcellularLocation>
        <location evidence="2">Cell inner membrane</location>
        <topology evidence="2">Multi-pass membrane protein</topology>
    </subcellularLocation>
    <subcellularLocation>
        <location evidence="14">Cell membrane</location>
        <topology evidence="14">Multi-pass membrane protein</topology>
    </subcellularLocation>
</comment>
<dbReference type="NCBIfam" id="NF007089">
    <property type="entry name" value="PRK09543.1"/>
    <property type="match status" value="1"/>
</dbReference>
<keyword evidence="10 15" id="KW-1133">Transmembrane helix</keyword>
<evidence type="ECO:0000256" key="7">
    <source>
        <dbReference type="ARBA" id="ARBA00022692"/>
    </source>
</evidence>
<dbReference type="EMBL" id="NMPM01000067">
    <property type="protein sequence ID" value="PAV25320.1"/>
    <property type="molecule type" value="Genomic_DNA"/>
</dbReference>
<comment type="caution">
    <text evidence="16">The sequence shown here is derived from an EMBL/GenBank/DDBJ whole genome shotgun (WGS) entry which is preliminary data.</text>
</comment>
<reference evidence="16 17" key="1">
    <citation type="submission" date="2017-07" db="EMBL/GenBank/DDBJ databases">
        <title>Tamlnaduibacter salinus (Mi-7) genome sequencing.</title>
        <authorList>
            <person name="Verma A."/>
            <person name="Krishnamurthi S."/>
        </authorList>
    </citation>
    <scope>NUCLEOTIDE SEQUENCE [LARGE SCALE GENOMIC DNA]</scope>
    <source>
        <strain evidence="16 17">Mi-7</strain>
    </source>
</reference>
<feature type="transmembrane region" description="Helical" evidence="15">
    <location>
        <begin position="93"/>
        <end position="115"/>
    </location>
</feature>
<evidence type="ECO:0000256" key="14">
    <source>
        <dbReference type="RuleBase" id="RU003943"/>
    </source>
</evidence>
<keyword evidence="5" id="KW-1003">Cell membrane</keyword>
<dbReference type="PANTHER" id="PTHR30477">
    <property type="entry name" value="ABC-TRANSPORTER METAL-BINDING PROTEIN"/>
    <property type="match status" value="1"/>
</dbReference>
<evidence type="ECO:0000256" key="6">
    <source>
        <dbReference type="ARBA" id="ARBA00022519"/>
    </source>
</evidence>
<dbReference type="InterPro" id="IPR001626">
    <property type="entry name" value="ABC_TroCD"/>
</dbReference>
<dbReference type="GO" id="GO:0043190">
    <property type="term" value="C:ATP-binding cassette (ABC) transporter complex"/>
    <property type="evidence" value="ECO:0007669"/>
    <property type="project" value="InterPro"/>
</dbReference>
<feature type="transmembrane region" description="Helical" evidence="15">
    <location>
        <begin position="48"/>
        <end position="81"/>
    </location>
</feature>
<dbReference type="GO" id="GO:0010043">
    <property type="term" value="P:response to zinc ion"/>
    <property type="evidence" value="ECO:0007669"/>
    <property type="project" value="TreeGrafter"/>
</dbReference>
<evidence type="ECO:0000256" key="11">
    <source>
        <dbReference type="ARBA" id="ARBA00023065"/>
    </source>
</evidence>
<dbReference type="GO" id="GO:0055085">
    <property type="term" value="P:transmembrane transport"/>
    <property type="evidence" value="ECO:0007669"/>
    <property type="project" value="InterPro"/>
</dbReference>
<evidence type="ECO:0000256" key="9">
    <source>
        <dbReference type="ARBA" id="ARBA00022906"/>
    </source>
</evidence>
<keyword evidence="4 14" id="KW-0813">Transport</keyword>
<keyword evidence="7 14" id="KW-0812">Transmembrane</keyword>
<evidence type="ECO:0000256" key="5">
    <source>
        <dbReference type="ARBA" id="ARBA00022475"/>
    </source>
</evidence>
<name>A0A2A2I2K7_9GAMM</name>
<dbReference type="GO" id="GO:0006829">
    <property type="term" value="P:zinc ion transport"/>
    <property type="evidence" value="ECO:0007669"/>
    <property type="project" value="UniProtKB-KW"/>
</dbReference>
<accession>A0A2A2I2K7</accession>
<dbReference type="Pfam" id="PF00950">
    <property type="entry name" value="ABC-3"/>
    <property type="match status" value="1"/>
</dbReference>
<dbReference type="AlphaFoldDB" id="A0A2A2I2K7"/>
<organism evidence="16 17">
    <name type="scientific">Tamilnaduibacter salinus</name>
    <dbReference type="NCBI Taxonomy" id="1484056"/>
    <lineage>
        <taxon>Bacteria</taxon>
        <taxon>Pseudomonadati</taxon>
        <taxon>Pseudomonadota</taxon>
        <taxon>Gammaproteobacteria</taxon>
        <taxon>Pseudomonadales</taxon>
        <taxon>Marinobacteraceae</taxon>
        <taxon>Tamilnaduibacter</taxon>
    </lineage>
</organism>